<keyword evidence="2" id="KW-1185">Reference proteome</keyword>
<accession>A0ABY4KCV2</accession>
<dbReference type="Proteomes" id="UP000830583">
    <property type="component" value="Chromosome"/>
</dbReference>
<name>A0ABY4KCV2_9FLAO</name>
<evidence type="ECO:0000313" key="1">
    <source>
        <dbReference type="EMBL" id="UPQ78359.1"/>
    </source>
</evidence>
<dbReference type="RefSeq" id="WP_248433286.1">
    <property type="nucleotide sequence ID" value="NZ_CP096205.1"/>
</dbReference>
<sequence>MKNKYRIVFLSTLALGFMMIGCEEDLDSNEPIPYEPIGGYENSDDIAPDNLVAKMSFEGNVDDSKNGLTGGTATNVTFESGVKGNAYKGSSTGFASYSTVSNSVSGLGSITSAMWIKTTQHTGGAQCLFMLPKTTDFWGNIFVLIEGTTEDKMLIKIHLQKDVTPSIPWSGQWIEHTGDNRLEGMYGDWKHLVWSYNAETSKYNIYVDGTKLVLPEGLSNRYTSDPNVDGVPLGELSNSNVQGFVLGGFQQHLGAPWGAPDGWMLPYTGMIDEFRMYNTALSDTDIRSLYLLEKDGR</sequence>
<reference evidence="1" key="1">
    <citation type="submission" date="2022-04" db="EMBL/GenBank/DDBJ databases">
        <title>Consumption of N2O by Flavobacterium azooxidireducens sp. nov. isolated from Decomposing Leaf Litter of Phragmites australis (Cav.).</title>
        <authorList>
            <person name="Behrendt U."/>
            <person name="Spanner T."/>
            <person name="Augustin J."/>
            <person name="Horn M.A."/>
            <person name="Kolb S."/>
            <person name="Ulrich A."/>
        </authorList>
    </citation>
    <scope>NUCLEOTIDE SEQUENCE</scope>
    <source>
        <strain evidence="1">IGB 4-14</strain>
    </source>
</reference>
<organism evidence="1 2">
    <name type="scientific">Flavobacterium azooxidireducens</name>
    <dbReference type="NCBI Taxonomy" id="1871076"/>
    <lineage>
        <taxon>Bacteria</taxon>
        <taxon>Pseudomonadati</taxon>
        <taxon>Bacteroidota</taxon>
        <taxon>Flavobacteriia</taxon>
        <taxon>Flavobacteriales</taxon>
        <taxon>Flavobacteriaceae</taxon>
        <taxon>Flavobacterium</taxon>
    </lineage>
</organism>
<dbReference type="InterPro" id="IPR013320">
    <property type="entry name" value="ConA-like_dom_sf"/>
</dbReference>
<dbReference type="PROSITE" id="PS51257">
    <property type="entry name" value="PROKAR_LIPOPROTEIN"/>
    <property type="match status" value="1"/>
</dbReference>
<dbReference type="SUPFAM" id="SSF49899">
    <property type="entry name" value="Concanavalin A-like lectins/glucanases"/>
    <property type="match status" value="1"/>
</dbReference>
<dbReference type="EMBL" id="CP096205">
    <property type="protein sequence ID" value="UPQ78359.1"/>
    <property type="molecule type" value="Genomic_DNA"/>
</dbReference>
<proteinExistence type="predicted"/>
<gene>
    <name evidence="1" type="ORF">M0M57_12095</name>
</gene>
<dbReference type="Pfam" id="PF13385">
    <property type="entry name" value="Laminin_G_3"/>
    <property type="match status" value="1"/>
</dbReference>
<dbReference type="Gene3D" id="2.60.120.200">
    <property type="match status" value="1"/>
</dbReference>
<protein>
    <submittedName>
        <fullName evidence="1">LamG domain-containing protein</fullName>
    </submittedName>
</protein>
<evidence type="ECO:0000313" key="2">
    <source>
        <dbReference type="Proteomes" id="UP000830583"/>
    </source>
</evidence>